<dbReference type="Gene3D" id="3.40.50.150">
    <property type="entry name" value="Vaccinia Virus protein VP39"/>
    <property type="match status" value="1"/>
</dbReference>
<dbReference type="PANTHER" id="PTHR43542:SF1">
    <property type="entry name" value="METHYLTRANSFERASE"/>
    <property type="match status" value="1"/>
</dbReference>
<accession>A0A087CNG5</accession>
<dbReference type="SUPFAM" id="SSF53335">
    <property type="entry name" value="S-adenosyl-L-methionine-dependent methyltransferases"/>
    <property type="match status" value="1"/>
</dbReference>
<dbReference type="PIRSF" id="PIRSF004553">
    <property type="entry name" value="CHP00095"/>
    <property type="match status" value="1"/>
</dbReference>
<keyword evidence="4" id="KW-1185">Reference proteome</keyword>
<organism evidence="3 4">
    <name type="scientific">Bifidobacterium psychraerophilum</name>
    <dbReference type="NCBI Taxonomy" id="218140"/>
    <lineage>
        <taxon>Bacteria</taxon>
        <taxon>Bacillati</taxon>
        <taxon>Actinomycetota</taxon>
        <taxon>Actinomycetes</taxon>
        <taxon>Bifidobacteriales</taxon>
        <taxon>Bifidobacteriaceae</taxon>
        <taxon>Bifidobacterium</taxon>
    </lineage>
</organism>
<dbReference type="EC" id="2.1.1.171" evidence="3"/>
<dbReference type="OrthoDB" id="9803017at2"/>
<dbReference type="GO" id="GO:0003676">
    <property type="term" value="F:nucleic acid binding"/>
    <property type="evidence" value="ECO:0007669"/>
    <property type="project" value="InterPro"/>
</dbReference>
<gene>
    <name evidence="3" type="ORF">BPSY_0002</name>
</gene>
<dbReference type="eggNOG" id="COG0742">
    <property type="taxonomic scope" value="Bacteria"/>
</dbReference>
<dbReference type="STRING" id="218140.BPSY_0002"/>
<dbReference type="Proteomes" id="UP000029050">
    <property type="component" value="Unassembled WGS sequence"/>
</dbReference>
<protein>
    <submittedName>
        <fullName evidence="3">Methyltransferase</fullName>
        <ecNumber evidence="3">2.1.1.171</ecNumber>
    </submittedName>
</protein>
<dbReference type="InterPro" id="IPR002052">
    <property type="entry name" value="DNA_methylase_N6_adenine_CS"/>
</dbReference>
<dbReference type="PANTHER" id="PTHR43542">
    <property type="entry name" value="METHYLTRANSFERASE"/>
    <property type="match status" value="1"/>
</dbReference>
<dbReference type="GO" id="GO:0052913">
    <property type="term" value="F:16S rRNA (guanine(966)-N(2))-methyltransferase activity"/>
    <property type="evidence" value="ECO:0007669"/>
    <property type="project" value="UniProtKB-EC"/>
</dbReference>
<dbReference type="EMBL" id="JGZI01000001">
    <property type="protein sequence ID" value="KFI84815.1"/>
    <property type="molecule type" value="Genomic_DNA"/>
</dbReference>
<dbReference type="InterPro" id="IPR029063">
    <property type="entry name" value="SAM-dependent_MTases_sf"/>
</dbReference>
<name>A0A087CNG5_9BIFI</name>
<proteinExistence type="predicted"/>
<evidence type="ECO:0000313" key="4">
    <source>
        <dbReference type="Proteomes" id="UP000029050"/>
    </source>
</evidence>
<evidence type="ECO:0000256" key="2">
    <source>
        <dbReference type="ARBA" id="ARBA00022679"/>
    </source>
</evidence>
<evidence type="ECO:0000313" key="3">
    <source>
        <dbReference type="EMBL" id="KFI84815.1"/>
    </source>
</evidence>
<sequence>MRIVSGRFKGFQLTTPRTGTRPTTDRAKEGIFSHLESYGEIEDARVLDLYAGTGALGIEALSRGAHELVAVESSARAAALIASSLKTLKRHPAWMLSDSARVVRNPVERFLRSEAQSSDAQTVEDARRPGFDVVFMDPPYALGDDDVREVISSLIQGGLIRDDGVLVVERSTRSPEPLVPEGWGLRQVKQYGETAVYYVEGDLDEQSGALGA</sequence>
<dbReference type="AlphaFoldDB" id="A0A087CNG5"/>
<keyword evidence="1 3" id="KW-0489">Methyltransferase</keyword>
<dbReference type="RefSeq" id="WP_033498093.1">
    <property type="nucleotide sequence ID" value="NZ_JGZI01000001.1"/>
</dbReference>
<dbReference type="NCBIfam" id="TIGR00095">
    <property type="entry name" value="16S rRNA (guanine(966)-N(2))-methyltransferase RsmD"/>
    <property type="match status" value="1"/>
</dbReference>
<comment type="caution">
    <text evidence="3">The sequence shown here is derived from an EMBL/GenBank/DDBJ whole genome shotgun (WGS) entry which is preliminary data.</text>
</comment>
<evidence type="ECO:0000256" key="1">
    <source>
        <dbReference type="ARBA" id="ARBA00022603"/>
    </source>
</evidence>
<reference evidence="3 4" key="1">
    <citation type="submission" date="2014-03" db="EMBL/GenBank/DDBJ databases">
        <title>Genomics of Bifidobacteria.</title>
        <authorList>
            <person name="Ventura M."/>
            <person name="Milani C."/>
            <person name="Lugli G.A."/>
        </authorList>
    </citation>
    <scope>NUCLEOTIDE SEQUENCE [LARGE SCALE GENOMIC DNA]</scope>
    <source>
        <strain evidence="3 4">LMG 21775</strain>
    </source>
</reference>
<dbReference type="Pfam" id="PF03602">
    <property type="entry name" value="Cons_hypoth95"/>
    <property type="match status" value="1"/>
</dbReference>
<dbReference type="InterPro" id="IPR004398">
    <property type="entry name" value="RNA_MeTrfase_RsmD"/>
</dbReference>
<dbReference type="PROSITE" id="PS00092">
    <property type="entry name" value="N6_MTASE"/>
    <property type="match status" value="1"/>
</dbReference>
<keyword evidence="2 3" id="KW-0808">Transferase</keyword>
<dbReference type="CDD" id="cd02440">
    <property type="entry name" value="AdoMet_MTases"/>
    <property type="match status" value="1"/>
</dbReference>